<feature type="non-terminal residue" evidence="1">
    <location>
        <position position="1"/>
    </location>
</feature>
<comment type="caution">
    <text evidence="1">The sequence shown here is derived from an EMBL/GenBank/DDBJ whole genome shotgun (WGS) entry which is preliminary data.</text>
</comment>
<reference evidence="1" key="2">
    <citation type="submission" date="2023-05" db="EMBL/GenBank/DDBJ databases">
        <authorList>
            <consortium name="Lawrence Berkeley National Laboratory"/>
            <person name="Steindorff A."/>
            <person name="Hensen N."/>
            <person name="Bonometti L."/>
            <person name="Westerberg I."/>
            <person name="Brannstrom I.O."/>
            <person name="Guillou S."/>
            <person name="Cros-Aarteil S."/>
            <person name="Calhoun S."/>
            <person name="Haridas S."/>
            <person name="Kuo A."/>
            <person name="Mondo S."/>
            <person name="Pangilinan J."/>
            <person name="Riley R."/>
            <person name="Labutti K."/>
            <person name="Andreopoulos B."/>
            <person name="Lipzen A."/>
            <person name="Chen C."/>
            <person name="Yanf M."/>
            <person name="Daum C."/>
            <person name="Ng V."/>
            <person name="Clum A."/>
            <person name="Ohm R."/>
            <person name="Martin F."/>
            <person name="Silar P."/>
            <person name="Natvig D."/>
            <person name="Lalanne C."/>
            <person name="Gautier V."/>
            <person name="Ament-Velasquez S.L."/>
            <person name="Kruys A."/>
            <person name="Hutchinson M.I."/>
            <person name="Powell A.J."/>
            <person name="Barry K."/>
            <person name="Miller A.N."/>
            <person name="Grigoriev I.V."/>
            <person name="Debuchy R."/>
            <person name="Gladieux P."/>
            <person name="Thoren M.H."/>
            <person name="Johannesson H."/>
        </authorList>
    </citation>
    <scope>NUCLEOTIDE SEQUENCE</scope>
    <source>
        <strain evidence="1">PSN309</strain>
    </source>
</reference>
<evidence type="ECO:0000313" key="1">
    <source>
        <dbReference type="EMBL" id="KAK4184520.1"/>
    </source>
</evidence>
<organism evidence="1 2">
    <name type="scientific">Podospora australis</name>
    <dbReference type="NCBI Taxonomy" id="1536484"/>
    <lineage>
        <taxon>Eukaryota</taxon>
        <taxon>Fungi</taxon>
        <taxon>Dikarya</taxon>
        <taxon>Ascomycota</taxon>
        <taxon>Pezizomycotina</taxon>
        <taxon>Sordariomycetes</taxon>
        <taxon>Sordariomycetidae</taxon>
        <taxon>Sordariales</taxon>
        <taxon>Podosporaceae</taxon>
        <taxon>Podospora</taxon>
    </lineage>
</organism>
<accession>A0AAN6WNF6</accession>
<dbReference type="Proteomes" id="UP001302126">
    <property type="component" value="Unassembled WGS sequence"/>
</dbReference>
<reference evidence="1" key="1">
    <citation type="journal article" date="2023" name="Mol. Phylogenet. Evol.">
        <title>Genome-scale phylogeny and comparative genomics of the fungal order Sordariales.</title>
        <authorList>
            <person name="Hensen N."/>
            <person name="Bonometti L."/>
            <person name="Westerberg I."/>
            <person name="Brannstrom I.O."/>
            <person name="Guillou S."/>
            <person name="Cros-Aarteil S."/>
            <person name="Calhoun S."/>
            <person name="Haridas S."/>
            <person name="Kuo A."/>
            <person name="Mondo S."/>
            <person name="Pangilinan J."/>
            <person name="Riley R."/>
            <person name="LaButti K."/>
            <person name="Andreopoulos B."/>
            <person name="Lipzen A."/>
            <person name="Chen C."/>
            <person name="Yan M."/>
            <person name="Daum C."/>
            <person name="Ng V."/>
            <person name="Clum A."/>
            <person name="Steindorff A."/>
            <person name="Ohm R.A."/>
            <person name="Martin F."/>
            <person name="Silar P."/>
            <person name="Natvig D.O."/>
            <person name="Lalanne C."/>
            <person name="Gautier V."/>
            <person name="Ament-Velasquez S.L."/>
            <person name="Kruys A."/>
            <person name="Hutchinson M.I."/>
            <person name="Powell A.J."/>
            <person name="Barry K."/>
            <person name="Miller A.N."/>
            <person name="Grigoriev I.V."/>
            <person name="Debuchy R."/>
            <person name="Gladieux P."/>
            <person name="Hiltunen Thoren M."/>
            <person name="Johannesson H."/>
        </authorList>
    </citation>
    <scope>NUCLEOTIDE SEQUENCE</scope>
    <source>
        <strain evidence="1">PSN309</strain>
    </source>
</reference>
<proteinExistence type="predicted"/>
<dbReference type="AlphaFoldDB" id="A0AAN6WNF6"/>
<evidence type="ECO:0000313" key="2">
    <source>
        <dbReference type="Proteomes" id="UP001302126"/>
    </source>
</evidence>
<dbReference type="EMBL" id="MU864485">
    <property type="protein sequence ID" value="KAK4184520.1"/>
    <property type="molecule type" value="Genomic_DNA"/>
</dbReference>
<sequence>CYLQHRKKHPALPLPSPRPPIKFNRPIGKLPLPLRVLLSRDNGPSFLAQFRLSPELHDGRVQVSLPRLPLGIIVPKVSCREGVIFKDVNGTSIPFFWEKFPVRINGPMNVDAVLIFQVSSLEIEPVLREVLDDVPLELRVKVVFGFGADHFGKGDTGTEELEKSAGHEGVEHGHVKVPVGADAVTGAEIGRGWDGVAEKRWEAEGEEKFDAARLVETNGEVAGVDHFDLCRFDIELGGRVRHCCGLGRSEGTSWVGGLCV</sequence>
<protein>
    <submittedName>
        <fullName evidence="1">Uncharacterized protein</fullName>
    </submittedName>
</protein>
<gene>
    <name evidence="1" type="ORF">QBC35DRAFT_540022</name>
</gene>
<name>A0AAN6WNF6_9PEZI</name>
<keyword evidence="2" id="KW-1185">Reference proteome</keyword>